<keyword evidence="4" id="KW-1185">Reference proteome</keyword>
<gene>
    <name evidence="3" type="ORF">SFRA_033045</name>
</gene>
<keyword evidence="1" id="KW-0808">Transferase</keyword>
<name>A0A3R7IJK7_9ACTN</name>
<proteinExistence type="predicted"/>
<dbReference type="Gene3D" id="3.40.47.10">
    <property type="match status" value="1"/>
</dbReference>
<feature type="non-terminal residue" evidence="3">
    <location>
        <position position="1"/>
    </location>
</feature>
<accession>A0A3R7IJK7</accession>
<dbReference type="SUPFAM" id="SSF53901">
    <property type="entry name" value="Thiolase-like"/>
    <property type="match status" value="1"/>
</dbReference>
<evidence type="ECO:0000256" key="2">
    <source>
        <dbReference type="ARBA" id="ARBA00023268"/>
    </source>
</evidence>
<feature type="non-terminal residue" evidence="3">
    <location>
        <position position="137"/>
    </location>
</feature>
<evidence type="ECO:0000256" key="1">
    <source>
        <dbReference type="ARBA" id="ARBA00022679"/>
    </source>
</evidence>
<comment type="caution">
    <text evidence="3">The sequence shown here is derived from an EMBL/GenBank/DDBJ whole genome shotgun (WGS) entry which is preliminary data.</text>
</comment>
<protein>
    <submittedName>
        <fullName evidence="3">Polyketide synthase</fullName>
    </submittedName>
</protein>
<dbReference type="Proteomes" id="UP000028058">
    <property type="component" value="Unassembled WGS sequence"/>
</dbReference>
<dbReference type="GO" id="GO:0004312">
    <property type="term" value="F:fatty acid synthase activity"/>
    <property type="evidence" value="ECO:0007669"/>
    <property type="project" value="TreeGrafter"/>
</dbReference>
<dbReference type="AlphaFoldDB" id="A0A3R7IJK7"/>
<dbReference type="InterPro" id="IPR050091">
    <property type="entry name" value="PKS_NRPS_Biosynth_Enz"/>
</dbReference>
<dbReference type="PANTHER" id="PTHR43775">
    <property type="entry name" value="FATTY ACID SYNTHASE"/>
    <property type="match status" value="1"/>
</dbReference>
<dbReference type="InterPro" id="IPR016039">
    <property type="entry name" value="Thiolase-like"/>
</dbReference>
<organism evidence="3 4">
    <name type="scientific">Streptomyces xinghaiensis</name>
    <dbReference type="NCBI Taxonomy" id="1038928"/>
    <lineage>
        <taxon>Bacteria</taxon>
        <taxon>Bacillati</taxon>
        <taxon>Actinomycetota</taxon>
        <taxon>Actinomycetes</taxon>
        <taxon>Kitasatosporales</taxon>
        <taxon>Streptomycetaceae</taxon>
        <taxon>Streptomyces</taxon>
    </lineage>
</organism>
<keyword evidence="2" id="KW-0511">Multifunctional enzyme</keyword>
<dbReference type="Gene3D" id="3.30.70.3290">
    <property type="match status" value="1"/>
</dbReference>
<evidence type="ECO:0000313" key="4">
    <source>
        <dbReference type="Proteomes" id="UP000028058"/>
    </source>
</evidence>
<evidence type="ECO:0000313" key="3">
    <source>
        <dbReference type="EMBL" id="RKM87648.1"/>
    </source>
</evidence>
<dbReference type="PANTHER" id="PTHR43775:SF51">
    <property type="entry name" value="INACTIVE PHENOLPHTHIOCEROL SYNTHESIS POLYKETIDE SYNTHASE TYPE I PKS1-RELATED"/>
    <property type="match status" value="1"/>
</dbReference>
<dbReference type="EMBL" id="JNAD02000096">
    <property type="protein sequence ID" value="RKM87648.1"/>
    <property type="molecule type" value="Genomic_DNA"/>
</dbReference>
<reference evidence="3 4" key="1">
    <citation type="journal article" date="2014" name="Genome Announc.">
        <title>Draft Genome Sequence of Streptomyces fradiae ATCC 19609, a Strain Highly Sensitive to Antibiotics.</title>
        <authorList>
            <person name="Bekker O.B."/>
            <person name="Klimina K.M."/>
            <person name="Vatlin A.A."/>
            <person name="Zakharevich N.V."/>
            <person name="Kasianov A.S."/>
            <person name="Danilenko V.N."/>
        </authorList>
    </citation>
    <scope>NUCLEOTIDE SEQUENCE [LARGE SCALE GENOMIC DNA]</scope>
    <source>
        <strain evidence="3 4">ATCC 19609</strain>
    </source>
</reference>
<dbReference type="GO" id="GO:0006633">
    <property type="term" value="P:fatty acid biosynthetic process"/>
    <property type="evidence" value="ECO:0007669"/>
    <property type="project" value="TreeGrafter"/>
</dbReference>
<sequence>AGGVRLLTEAREWPGVDRPRRAAVSAFGVSGTNAHLILEAPEALEALEATDAPEAPEAPEAPDVTDVTEALEAPDATEAEGAKAPGSPEEAQPAVGVVPVVVSGRSRVVVREAAGRLAEVVEAGGVGLADVAVTMAG</sequence>